<dbReference type="SUPFAM" id="SSF48576">
    <property type="entry name" value="Terpenoid synthases"/>
    <property type="match status" value="1"/>
</dbReference>
<dbReference type="STRING" id="2070753.A0A3A2ZL59"/>
<dbReference type="InterPro" id="IPR034686">
    <property type="entry name" value="Terpene_cyclase-like_2"/>
</dbReference>
<keyword evidence="4" id="KW-0456">Lyase</keyword>
<comment type="caution">
    <text evidence="5">The sequence shown here is derived from an EMBL/GenBank/DDBJ whole genome shotgun (WGS) entry which is preliminary data.</text>
</comment>
<gene>
    <name evidence="5" type="ORF">PHISCL_03871</name>
</gene>
<name>A0A3A2ZL59_9EURO</name>
<dbReference type="GO" id="GO:0046872">
    <property type="term" value="F:metal ion binding"/>
    <property type="evidence" value="ECO:0007669"/>
    <property type="project" value="UniProtKB-KW"/>
</dbReference>
<dbReference type="EC" id="4.2.3.-" evidence="4"/>
<keyword evidence="6" id="KW-1185">Reference proteome</keyword>
<protein>
    <recommendedName>
        <fullName evidence="4">Terpene synthase</fullName>
        <ecNumber evidence="4">4.2.3.-</ecNumber>
    </recommendedName>
</protein>
<evidence type="ECO:0000313" key="6">
    <source>
        <dbReference type="Proteomes" id="UP000266188"/>
    </source>
</evidence>
<keyword evidence="4" id="KW-0479">Metal-binding</keyword>
<evidence type="ECO:0000313" key="5">
    <source>
        <dbReference type="EMBL" id="RJE23786.1"/>
    </source>
</evidence>
<comment type="cofactor">
    <cofactor evidence="1 4">
        <name>Mg(2+)</name>
        <dbReference type="ChEBI" id="CHEBI:18420"/>
    </cofactor>
</comment>
<dbReference type="PANTHER" id="PTHR35201:SF4">
    <property type="entry name" value="BETA-PINACENE SYNTHASE-RELATED"/>
    <property type="match status" value="1"/>
</dbReference>
<dbReference type="OrthoDB" id="2861623at2759"/>
<dbReference type="GO" id="GO:0008299">
    <property type="term" value="P:isoprenoid biosynthetic process"/>
    <property type="evidence" value="ECO:0007669"/>
    <property type="project" value="UniProtKB-ARBA"/>
</dbReference>
<organism evidence="5 6">
    <name type="scientific">Aspergillus sclerotialis</name>
    <dbReference type="NCBI Taxonomy" id="2070753"/>
    <lineage>
        <taxon>Eukaryota</taxon>
        <taxon>Fungi</taxon>
        <taxon>Dikarya</taxon>
        <taxon>Ascomycota</taxon>
        <taxon>Pezizomycotina</taxon>
        <taxon>Eurotiomycetes</taxon>
        <taxon>Eurotiomycetidae</taxon>
        <taxon>Eurotiales</taxon>
        <taxon>Aspergillaceae</taxon>
        <taxon>Aspergillus</taxon>
        <taxon>Aspergillus subgen. Polypaecilum</taxon>
    </lineage>
</organism>
<evidence type="ECO:0000256" key="2">
    <source>
        <dbReference type="ARBA" id="ARBA00006333"/>
    </source>
</evidence>
<dbReference type="InterPro" id="IPR008949">
    <property type="entry name" value="Isoprenoid_synthase_dom_sf"/>
</dbReference>
<dbReference type="Pfam" id="PF19086">
    <property type="entry name" value="Terpene_syn_C_2"/>
    <property type="match status" value="1"/>
</dbReference>
<dbReference type="AlphaFoldDB" id="A0A3A2ZL59"/>
<proteinExistence type="inferred from homology"/>
<dbReference type="PANTHER" id="PTHR35201">
    <property type="entry name" value="TERPENE SYNTHASE"/>
    <property type="match status" value="1"/>
</dbReference>
<evidence type="ECO:0000256" key="4">
    <source>
        <dbReference type="RuleBase" id="RU366034"/>
    </source>
</evidence>
<reference evidence="6" key="1">
    <citation type="submission" date="2017-02" db="EMBL/GenBank/DDBJ databases">
        <authorList>
            <person name="Tafer H."/>
            <person name="Lopandic K."/>
        </authorList>
    </citation>
    <scope>NUCLEOTIDE SEQUENCE [LARGE SCALE GENOMIC DNA]</scope>
    <source>
        <strain evidence="6">CBS 366.77</strain>
    </source>
</reference>
<accession>A0A3A2ZL59</accession>
<evidence type="ECO:0000256" key="1">
    <source>
        <dbReference type="ARBA" id="ARBA00001946"/>
    </source>
</evidence>
<dbReference type="GO" id="GO:0010333">
    <property type="term" value="F:terpene synthase activity"/>
    <property type="evidence" value="ECO:0007669"/>
    <property type="project" value="InterPro"/>
</dbReference>
<keyword evidence="3 4" id="KW-0460">Magnesium</keyword>
<dbReference type="Gene3D" id="1.10.600.10">
    <property type="entry name" value="Farnesyl Diphosphate Synthase"/>
    <property type="match status" value="1"/>
</dbReference>
<dbReference type="Proteomes" id="UP000266188">
    <property type="component" value="Unassembled WGS sequence"/>
</dbReference>
<sequence length="244" mass="27335">MALTLLPPKTELPQERAVQEDIRIPVRLPDMFVLFLSEVPAVNPHYATARKESEAWFVKECSFGERAKKVLTKTDFSYFCAIAAPNAAPEELRTVCDWGNWVFPFDDKFDNGGLKDDPEQAQALVGSLLAGMVEDNPVQGNDPLVQVYNSVWRRVAKNSPPGVARRFAKAMSDYCNGTLEQVRHCSVGTYPSLEEMLALRRQSAGVSPLFALVEYAHKLNIPDCAFENKSIRELERLGIDFVLL</sequence>
<evidence type="ECO:0000256" key="3">
    <source>
        <dbReference type="ARBA" id="ARBA00022842"/>
    </source>
</evidence>
<comment type="similarity">
    <text evidence="2 4">Belongs to the terpene synthase family.</text>
</comment>
<dbReference type="EMBL" id="MVGC01000105">
    <property type="protein sequence ID" value="RJE23786.1"/>
    <property type="molecule type" value="Genomic_DNA"/>
</dbReference>